<proteinExistence type="predicted"/>
<dbReference type="RefSeq" id="WP_209700949.1">
    <property type="nucleotide sequence ID" value="NZ_JAGGLM010000002.1"/>
</dbReference>
<gene>
    <name evidence="3" type="ORF">J2Z42_000686</name>
</gene>
<dbReference type="PANTHER" id="PTHR40252">
    <property type="entry name" value="BLR0328 PROTEIN"/>
    <property type="match status" value="1"/>
</dbReference>
<evidence type="ECO:0008006" key="5">
    <source>
        <dbReference type="Google" id="ProtNLM"/>
    </source>
</evidence>
<dbReference type="PANTHER" id="PTHR40252:SF2">
    <property type="entry name" value="BLR0328 PROTEIN"/>
    <property type="match status" value="1"/>
</dbReference>
<name>A0ABS4KRA7_9CLOT</name>
<reference evidence="3 4" key="1">
    <citation type="submission" date="2021-03" db="EMBL/GenBank/DDBJ databases">
        <title>Genomic Encyclopedia of Type Strains, Phase IV (KMG-IV): sequencing the most valuable type-strain genomes for metagenomic binning, comparative biology and taxonomic classification.</title>
        <authorList>
            <person name="Goeker M."/>
        </authorList>
    </citation>
    <scope>NUCLEOTIDE SEQUENCE [LARGE SCALE GENOMIC DNA]</scope>
    <source>
        <strain evidence="3 4">DSM 28783</strain>
    </source>
</reference>
<keyword evidence="4" id="KW-1185">Reference proteome</keyword>
<dbReference type="Pfam" id="PF08495">
    <property type="entry name" value="FIST"/>
    <property type="match status" value="1"/>
</dbReference>
<dbReference type="InterPro" id="IPR013702">
    <property type="entry name" value="FIST_domain_N"/>
</dbReference>
<dbReference type="InterPro" id="IPR019494">
    <property type="entry name" value="FIST_C"/>
</dbReference>
<dbReference type="EMBL" id="JAGGLM010000002">
    <property type="protein sequence ID" value="MBP2032021.1"/>
    <property type="molecule type" value="Genomic_DNA"/>
</dbReference>
<organism evidence="3 4">
    <name type="scientific">Clostridium algifaecis</name>
    <dbReference type="NCBI Taxonomy" id="1472040"/>
    <lineage>
        <taxon>Bacteria</taxon>
        <taxon>Bacillati</taxon>
        <taxon>Bacillota</taxon>
        <taxon>Clostridia</taxon>
        <taxon>Eubacteriales</taxon>
        <taxon>Clostridiaceae</taxon>
        <taxon>Clostridium</taxon>
    </lineage>
</organism>
<protein>
    <recommendedName>
        <fullName evidence="5">FIST N domain protein</fullName>
    </recommendedName>
</protein>
<dbReference type="SMART" id="SM01204">
    <property type="entry name" value="FIST_C"/>
    <property type="match status" value="1"/>
</dbReference>
<evidence type="ECO:0000313" key="4">
    <source>
        <dbReference type="Proteomes" id="UP001519307"/>
    </source>
</evidence>
<comment type="caution">
    <text evidence="3">The sequence shown here is derived from an EMBL/GenBank/DDBJ whole genome shotgun (WGS) entry which is preliminary data.</text>
</comment>
<evidence type="ECO:0000313" key="3">
    <source>
        <dbReference type="EMBL" id="MBP2032021.1"/>
    </source>
</evidence>
<dbReference type="Pfam" id="PF10442">
    <property type="entry name" value="FIST_C"/>
    <property type="match status" value="1"/>
</dbReference>
<evidence type="ECO:0000259" key="1">
    <source>
        <dbReference type="SMART" id="SM00897"/>
    </source>
</evidence>
<accession>A0ABS4KRA7</accession>
<sequence>MAGKIKKIIDDIIKRRSKGNPAIAEMTKAKFILKGINPNKFDSYSEDDPVIIEKLFKISKQMDSKNSKYDGINIKYAFSTEFSEKEVAADIKSKLNVYNAKIIIYFASSNFDQYNLSNLMKEAFKDCIVVGCSTSGEIVSGKLLKNSVVAMALNSNIVSDVKVEVIENMKKNLNVEAAFTSFEEYFNESSYMMNTTKFVGIILIDGVSKKEEKIMDLIGNRTNVFFVGGSAGDDCRFLKTYVCANGKAYTDSAVLIMLKINDNTEFSIIKTQSFKCLDTVLTANEVNEENREVIEFNNRPAILAYADAVGADSIEDAKRHFMTNPVGLLIGKNNIFVRSPQQVKGTSILFYCNILKGMEVRLLQSTNIIEDTKKAIKDEVDEFGKIDGIINFNCIERTLQLEKKNLEKEYGELFSDIPTIGFSCYGEEFIGHVSQTATMLAFRSKTNI</sequence>
<feature type="domain" description="FIST" evidence="1">
    <location>
        <begin position="99"/>
        <end position="300"/>
    </location>
</feature>
<dbReference type="Proteomes" id="UP001519307">
    <property type="component" value="Unassembled WGS sequence"/>
</dbReference>
<feature type="domain" description="FIST C-domain" evidence="2">
    <location>
        <begin position="301"/>
        <end position="431"/>
    </location>
</feature>
<dbReference type="SMART" id="SM00897">
    <property type="entry name" value="FIST"/>
    <property type="match status" value="1"/>
</dbReference>
<evidence type="ECO:0000259" key="2">
    <source>
        <dbReference type="SMART" id="SM01204"/>
    </source>
</evidence>